<dbReference type="SUPFAM" id="SSF52540">
    <property type="entry name" value="P-loop containing nucleoside triphosphate hydrolases"/>
    <property type="match status" value="1"/>
</dbReference>
<keyword evidence="7" id="KW-1185">Reference proteome</keyword>
<dbReference type="AlphaFoldDB" id="A0A1J4J203"/>
<sequence>MDIRTFLSSSNSSKKSSQNKPPSQPSKSKPETSTSADQKNPQDKIEKKVKKPAKPNIVKAILPLPLPKPSPDFEFVNNSKSSHTDDPPHAGKVEIPTGHENCLNGITFTASGTLNSITRQQLRELISKYGGRLTASVSGKTDVFIRGVKDVGRKKLDEANEKGLPIIDEDGFFYILRQSVQPQNTASHPSEKVEETKKKISIHPSLATNKLASFDSQPKQIGLSVVSPIKVQPHSDSQPAIPPPPKPNTQIQLFTEKYRPKTFDELVGNKSAVEKLRLFLRDFEKQQKKGVLIYGPPGIGKTTAAVMCAKATGYHVIEFNASDTRNKATVEKIARDIFSNQTLFKYNNGQSTHLRSCIIFDEIDGMSTGDKGGIKALTDFMKNSRIPIICICNDRFNKKMSTLNKYVIDLPFSAPSNVEIAQRVSDICKYENISMNRTKYITLTTRSAGDIRSTLNSLQLWSNGVENSCMKDTAVSDPFDACVNMFKPQTKLEEKFDCFFVDYNSMPNYVHQMCGMNGKDFNSWFSAIDSMAYGSEMENVVRGENAWDMLNALAVTSSILPAVACPNAKKPPMYPNTFIKPIPDDFKRMATMNSHSKILSEISMRCRRSCGVSKNTFRRSIAEVIAHKLTALLNDGKEEEALEVLDEFELIKDDLENLKKVIEFGLHSIPVVGTATNNSFKKLYEKRHGAMKKTAYATTEEERADYFIRSMPKNRRGKK</sequence>
<dbReference type="PANTHER" id="PTHR23389">
    <property type="entry name" value="CHROMOSOME TRANSMISSION FIDELITY FACTOR 18"/>
    <property type="match status" value="1"/>
</dbReference>
<dbReference type="PIRSF" id="PIRSF036578">
    <property type="entry name" value="RFC1"/>
    <property type="match status" value="1"/>
</dbReference>
<dbReference type="SMART" id="SM00292">
    <property type="entry name" value="BRCT"/>
    <property type="match status" value="1"/>
</dbReference>
<dbReference type="PANTHER" id="PTHR23389:SF6">
    <property type="entry name" value="REPLICATION FACTOR C SUBUNIT 1"/>
    <property type="match status" value="1"/>
</dbReference>
<dbReference type="InterPro" id="IPR012178">
    <property type="entry name" value="RFC1"/>
</dbReference>
<dbReference type="GO" id="GO:0005524">
    <property type="term" value="F:ATP binding"/>
    <property type="evidence" value="ECO:0007669"/>
    <property type="project" value="InterPro"/>
</dbReference>
<dbReference type="InterPro" id="IPR003593">
    <property type="entry name" value="AAA+_ATPase"/>
</dbReference>
<dbReference type="InterPro" id="IPR008921">
    <property type="entry name" value="DNA_pol3_clamp-load_cplx_C"/>
</dbReference>
<feature type="domain" description="BRCT" evidence="5">
    <location>
        <begin position="98"/>
        <end position="170"/>
    </location>
</feature>
<keyword evidence="3" id="KW-0235">DNA replication</keyword>
<evidence type="ECO:0000256" key="3">
    <source>
        <dbReference type="ARBA" id="ARBA00022705"/>
    </source>
</evidence>
<evidence type="ECO:0000256" key="2">
    <source>
        <dbReference type="ARBA" id="ARBA00020401"/>
    </source>
</evidence>
<dbReference type="Pfam" id="PF00533">
    <property type="entry name" value="BRCT"/>
    <property type="match status" value="1"/>
</dbReference>
<dbReference type="CDD" id="cd00009">
    <property type="entry name" value="AAA"/>
    <property type="match status" value="1"/>
</dbReference>
<evidence type="ECO:0000313" key="6">
    <source>
        <dbReference type="EMBL" id="OHS93402.1"/>
    </source>
</evidence>
<dbReference type="Proteomes" id="UP000179807">
    <property type="component" value="Unassembled WGS sequence"/>
</dbReference>
<dbReference type="SUPFAM" id="SSF52113">
    <property type="entry name" value="BRCT domain"/>
    <property type="match status" value="1"/>
</dbReference>
<dbReference type="GO" id="GO:0005663">
    <property type="term" value="C:DNA replication factor C complex"/>
    <property type="evidence" value="ECO:0007669"/>
    <property type="project" value="InterPro"/>
</dbReference>
<name>A0A1J4J203_9EUKA</name>
<evidence type="ECO:0000259" key="5">
    <source>
        <dbReference type="PROSITE" id="PS50172"/>
    </source>
</evidence>
<dbReference type="GeneID" id="94830954"/>
<comment type="similarity">
    <text evidence="1">Belongs to the activator 1 large subunit family.</text>
</comment>
<dbReference type="PROSITE" id="PS50172">
    <property type="entry name" value="BRCT"/>
    <property type="match status" value="1"/>
</dbReference>
<dbReference type="Gene3D" id="1.10.8.60">
    <property type="match status" value="1"/>
</dbReference>
<dbReference type="InterPro" id="IPR036420">
    <property type="entry name" value="BRCT_dom_sf"/>
</dbReference>
<dbReference type="SUPFAM" id="SSF48019">
    <property type="entry name" value="post-AAA+ oligomerization domain-like"/>
    <property type="match status" value="1"/>
</dbReference>
<organism evidence="6 7">
    <name type="scientific">Tritrichomonas foetus</name>
    <dbReference type="NCBI Taxonomy" id="1144522"/>
    <lineage>
        <taxon>Eukaryota</taxon>
        <taxon>Metamonada</taxon>
        <taxon>Parabasalia</taxon>
        <taxon>Tritrichomonadida</taxon>
        <taxon>Tritrichomonadidae</taxon>
        <taxon>Tritrichomonas</taxon>
    </lineage>
</organism>
<dbReference type="RefSeq" id="XP_068346539.1">
    <property type="nucleotide sequence ID" value="XM_068496250.1"/>
</dbReference>
<evidence type="ECO:0000256" key="4">
    <source>
        <dbReference type="SAM" id="MobiDB-lite"/>
    </source>
</evidence>
<dbReference type="VEuPathDB" id="TrichDB:TRFO_11817"/>
<feature type="compositionally biased region" description="Low complexity" evidence="4">
    <location>
        <begin position="8"/>
        <end position="35"/>
    </location>
</feature>
<dbReference type="OrthoDB" id="446168at2759"/>
<dbReference type="GO" id="GO:0006260">
    <property type="term" value="P:DNA replication"/>
    <property type="evidence" value="ECO:0007669"/>
    <property type="project" value="UniProtKB-KW"/>
</dbReference>
<dbReference type="Pfam" id="PF08519">
    <property type="entry name" value="RFC1"/>
    <property type="match status" value="1"/>
</dbReference>
<dbReference type="Gene3D" id="3.40.50.10190">
    <property type="entry name" value="BRCT domain"/>
    <property type="match status" value="1"/>
</dbReference>
<dbReference type="GO" id="GO:0016887">
    <property type="term" value="F:ATP hydrolysis activity"/>
    <property type="evidence" value="ECO:0007669"/>
    <property type="project" value="InterPro"/>
</dbReference>
<accession>A0A1J4J203</accession>
<evidence type="ECO:0000313" key="7">
    <source>
        <dbReference type="Proteomes" id="UP000179807"/>
    </source>
</evidence>
<dbReference type="InterPro" id="IPR003959">
    <property type="entry name" value="ATPase_AAA_core"/>
</dbReference>
<evidence type="ECO:0000256" key="1">
    <source>
        <dbReference type="ARBA" id="ARBA00006116"/>
    </source>
</evidence>
<dbReference type="Gene3D" id="3.40.50.300">
    <property type="entry name" value="P-loop containing nucleotide triphosphate hydrolases"/>
    <property type="match status" value="1"/>
</dbReference>
<dbReference type="EMBL" id="MLAK01001404">
    <property type="protein sequence ID" value="OHS93402.1"/>
    <property type="molecule type" value="Genomic_DNA"/>
</dbReference>
<comment type="caution">
    <text evidence="6">The sequence shown here is derived from an EMBL/GenBank/DDBJ whole genome shotgun (WGS) entry which is preliminary data.</text>
</comment>
<dbReference type="InterPro" id="IPR001357">
    <property type="entry name" value="BRCT_dom"/>
</dbReference>
<dbReference type="Gene3D" id="1.20.272.10">
    <property type="match status" value="1"/>
</dbReference>
<dbReference type="InterPro" id="IPR027417">
    <property type="entry name" value="P-loop_NTPase"/>
</dbReference>
<gene>
    <name evidence="6" type="ORF">TRFO_11817</name>
</gene>
<dbReference type="SMART" id="SM00382">
    <property type="entry name" value="AAA"/>
    <property type="match status" value="1"/>
</dbReference>
<feature type="compositionally biased region" description="Basic and acidic residues" evidence="4">
    <location>
        <begin position="82"/>
        <end position="92"/>
    </location>
</feature>
<reference evidence="6" key="1">
    <citation type="submission" date="2016-10" db="EMBL/GenBank/DDBJ databases">
        <authorList>
            <person name="Benchimol M."/>
            <person name="Almeida L.G."/>
            <person name="Vasconcelos A.T."/>
            <person name="Perreira-Neves A."/>
            <person name="Rosa I.A."/>
            <person name="Tasca T."/>
            <person name="Bogo M.R."/>
            <person name="de Souza W."/>
        </authorList>
    </citation>
    <scope>NUCLEOTIDE SEQUENCE [LARGE SCALE GENOMIC DNA]</scope>
    <source>
        <strain evidence="6">K</strain>
    </source>
</reference>
<dbReference type="Pfam" id="PF00004">
    <property type="entry name" value="AAA"/>
    <property type="match status" value="1"/>
</dbReference>
<dbReference type="InterPro" id="IPR013725">
    <property type="entry name" value="DNA_replication_fac_RFC1_C"/>
</dbReference>
<dbReference type="GO" id="GO:0003677">
    <property type="term" value="F:DNA binding"/>
    <property type="evidence" value="ECO:0007669"/>
    <property type="project" value="InterPro"/>
</dbReference>
<dbReference type="GO" id="GO:0005634">
    <property type="term" value="C:nucleus"/>
    <property type="evidence" value="ECO:0007669"/>
    <property type="project" value="TreeGrafter"/>
</dbReference>
<dbReference type="GO" id="GO:0003689">
    <property type="term" value="F:DNA clamp loader activity"/>
    <property type="evidence" value="ECO:0007669"/>
    <property type="project" value="InterPro"/>
</dbReference>
<dbReference type="FunFam" id="3.40.50.300:FF:000395">
    <property type="entry name" value="Replication factor C subunit 1"/>
    <property type="match status" value="1"/>
</dbReference>
<protein>
    <recommendedName>
        <fullName evidence="2">Replication factor C subunit 1</fullName>
    </recommendedName>
</protein>
<proteinExistence type="inferred from homology"/>
<feature type="region of interest" description="Disordered" evidence="4">
    <location>
        <begin position="1"/>
        <end position="92"/>
    </location>
</feature>
<dbReference type="GO" id="GO:0006281">
    <property type="term" value="P:DNA repair"/>
    <property type="evidence" value="ECO:0007669"/>
    <property type="project" value="InterPro"/>
</dbReference>